<dbReference type="WBParaSite" id="SCUD_0000402001-mRNA-1">
    <property type="protein sequence ID" value="SCUD_0000402001-mRNA-1"/>
    <property type="gene ID" value="SCUD_0000402001"/>
</dbReference>
<keyword evidence="2" id="KW-1185">Reference proteome</keyword>
<name>A0A183JMT6_9TREM</name>
<evidence type="ECO:0000313" key="3">
    <source>
        <dbReference type="WBParaSite" id="SCUD_0000402001-mRNA-1"/>
    </source>
</evidence>
<evidence type="ECO:0000313" key="1">
    <source>
        <dbReference type="EMBL" id="VDO85997.1"/>
    </source>
</evidence>
<reference evidence="3" key="1">
    <citation type="submission" date="2016-06" db="UniProtKB">
        <authorList>
            <consortium name="WormBaseParasite"/>
        </authorList>
    </citation>
    <scope>IDENTIFICATION</scope>
</reference>
<evidence type="ECO:0000313" key="2">
    <source>
        <dbReference type="Proteomes" id="UP000279833"/>
    </source>
</evidence>
<dbReference type="EMBL" id="UZAK01004930">
    <property type="protein sequence ID" value="VDO85997.1"/>
    <property type="molecule type" value="Genomic_DNA"/>
</dbReference>
<sequence>MYNLKFSFTQLLCKRFFSNKYFSDYAFWCVTSIDVKDIEAINYLLSRLLPHAKVLAKDHLFCYSLILHLDRVRKAALPDNEHIKLLRAVFEHLSISSKCDLLTTLQSSLKNSNRSTPLPNSTVHFRTRIRQLFNRLVVSNVNSGDDNYDNNQQVLNLFNKDIPVACLGDREHCLAKDLRLAGDPCRFVCTVAVVARYSASWFASSVSCRRNMAVLSLSLGAAVCMEFKLRLSG</sequence>
<dbReference type="AlphaFoldDB" id="A0A183JMT6"/>
<proteinExistence type="predicted"/>
<accession>A0A183JMT6</accession>
<reference evidence="1 2" key="2">
    <citation type="submission" date="2018-11" db="EMBL/GenBank/DDBJ databases">
        <authorList>
            <consortium name="Pathogen Informatics"/>
        </authorList>
    </citation>
    <scope>NUCLEOTIDE SEQUENCE [LARGE SCALE GENOMIC DNA]</scope>
    <source>
        <strain evidence="1">Dakar</strain>
        <strain evidence="2">Dakar, Senegal</strain>
    </source>
</reference>
<gene>
    <name evidence="1" type="ORF">SCUD_LOCUS4019</name>
</gene>
<organism evidence="3">
    <name type="scientific">Schistosoma curassoni</name>
    <dbReference type="NCBI Taxonomy" id="6186"/>
    <lineage>
        <taxon>Eukaryota</taxon>
        <taxon>Metazoa</taxon>
        <taxon>Spiralia</taxon>
        <taxon>Lophotrochozoa</taxon>
        <taxon>Platyhelminthes</taxon>
        <taxon>Trematoda</taxon>
        <taxon>Digenea</taxon>
        <taxon>Strigeidida</taxon>
        <taxon>Schistosomatoidea</taxon>
        <taxon>Schistosomatidae</taxon>
        <taxon>Schistosoma</taxon>
    </lineage>
</organism>
<dbReference type="Proteomes" id="UP000279833">
    <property type="component" value="Unassembled WGS sequence"/>
</dbReference>
<protein>
    <submittedName>
        <fullName evidence="3">PIK helical domain-containing protein</fullName>
    </submittedName>
</protein>